<evidence type="ECO:0000259" key="2">
    <source>
        <dbReference type="Pfam" id="PF10382"/>
    </source>
</evidence>
<dbReference type="CGD" id="CAL0000158980">
    <property type="gene designation" value="Cd36_21970"/>
</dbReference>
<accession>B9WC55</accession>
<evidence type="ECO:0000313" key="5">
    <source>
        <dbReference type="Proteomes" id="UP000002605"/>
    </source>
</evidence>
<keyword evidence="5" id="KW-1185">Reference proteome</keyword>
<feature type="compositionally biased region" description="Basic and acidic residues" evidence="1">
    <location>
        <begin position="319"/>
        <end position="343"/>
    </location>
</feature>
<dbReference type="AlphaFoldDB" id="B9WC55"/>
<dbReference type="Pfam" id="PF10382">
    <property type="entry name" value="ZGRF1-like_N"/>
    <property type="match status" value="1"/>
</dbReference>
<evidence type="ECO:0000313" key="4">
    <source>
        <dbReference type="EMBL" id="CAX43977.1"/>
    </source>
</evidence>
<feature type="region of interest" description="Disordered" evidence="1">
    <location>
        <begin position="180"/>
        <end position="210"/>
    </location>
</feature>
<sequence length="454" mass="51322">MSTSQANIISVIHEYEILYTTRIQQKSKNWNDGKLTFYEFNKKMEIHNEDGMLLATDFYKSKSISNILNSVLTNNNEFRLPNSNYLIQIQEKIRVFEREVSIRAKTSDSQQLEKSIIKNGSISNGGNIISKTPSLGLASTSHRKITPRNLVITDSKNQSSYINKNVTKSVYSSMGVTRMDKAHSPKNNTTQNIANPSSLESNRNKVQSAPKPLRYQSSSNMIGTTRQVSRTSVGSKIARNKVHTSELLNIDSKVSKRLTFRIPPRTSTYFQYIYTPRNEIERYDVAANDVSIYKPLVISGNEPSEPGEELIQEEMNGQESKEDGENQETDKSVHNTSEKEIRNDSTPNQLKLADGYITTDSVTFSGTETSQFPVKKEQPLIVSNTTVDDADIVYDLSDYEENEKFNAMIKQIKQTQNEEESSFKGITNKKSNKIKTGTEAVEFCLSTDSEMDEI</sequence>
<dbReference type="RefSeq" id="XP_002418674.1">
    <property type="nucleotide sequence ID" value="XM_002418629.1"/>
</dbReference>
<evidence type="ECO:0000313" key="3">
    <source>
        <dbReference type="CGD" id="CAL0000158980"/>
    </source>
</evidence>
<name>B9WC55_CANDC</name>
<dbReference type="Proteomes" id="UP000002605">
    <property type="component" value="Chromosome 2"/>
</dbReference>
<feature type="compositionally biased region" description="Polar residues" evidence="1">
    <location>
        <begin position="185"/>
        <end position="207"/>
    </location>
</feature>
<feature type="region of interest" description="Disordered" evidence="1">
    <location>
        <begin position="298"/>
        <end position="349"/>
    </location>
</feature>
<evidence type="ECO:0000256" key="1">
    <source>
        <dbReference type="SAM" id="MobiDB-lite"/>
    </source>
</evidence>
<dbReference type="GeneID" id="8046214"/>
<protein>
    <recommendedName>
        <fullName evidence="2">5'-3' DNA helicase ZGRF1-like N-terminal domain-containing protein</fullName>
    </recommendedName>
</protein>
<dbReference type="HOGENOM" id="CLU_602673_0_0_1"/>
<dbReference type="KEGG" id="cdu:CD36_21970"/>
<dbReference type="OrthoDB" id="6513042at2759"/>
<feature type="domain" description="5'-3' DNA helicase ZGRF1-like N-terminal" evidence="2">
    <location>
        <begin position="12"/>
        <end position="100"/>
    </location>
</feature>
<dbReference type="InterPro" id="IPR018838">
    <property type="entry name" value="ZGRF1-like_N"/>
</dbReference>
<dbReference type="VEuPathDB" id="FungiDB:CD36_21970"/>
<gene>
    <name evidence="3" type="ordered locus">Cd36_21970</name>
    <name evidence="4" type="ORF">CD36_21970</name>
</gene>
<proteinExistence type="predicted"/>
<dbReference type="eggNOG" id="ENOG502RWAC">
    <property type="taxonomic scope" value="Eukaryota"/>
</dbReference>
<dbReference type="EMBL" id="FM992689">
    <property type="protein sequence ID" value="CAX43977.1"/>
    <property type="molecule type" value="Genomic_DNA"/>
</dbReference>
<organism evidence="4 5">
    <name type="scientific">Candida dubliniensis (strain CD36 / ATCC MYA-646 / CBS 7987 / NCPF 3949 / NRRL Y-17841)</name>
    <name type="common">Yeast</name>
    <dbReference type="NCBI Taxonomy" id="573826"/>
    <lineage>
        <taxon>Eukaryota</taxon>
        <taxon>Fungi</taxon>
        <taxon>Dikarya</taxon>
        <taxon>Ascomycota</taxon>
        <taxon>Saccharomycotina</taxon>
        <taxon>Pichiomycetes</taxon>
        <taxon>Debaryomycetaceae</taxon>
        <taxon>Candida/Lodderomyces clade</taxon>
        <taxon>Candida</taxon>
    </lineage>
</organism>
<reference evidence="4 5" key="1">
    <citation type="journal article" date="2009" name="Genome Res.">
        <title>Comparative genomics of the fungal pathogens Candida dubliniensis and Candida albicans.</title>
        <authorList>
            <person name="Jackson A.P."/>
            <person name="Gamble J.A."/>
            <person name="Yeomans T."/>
            <person name="Moran G.P."/>
            <person name="Saunders D."/>
            <person name="Harris D."/>
            <person name="Aslett M."/>
            <person name="Barrell J.F."/>
            <person name="Butler G."/>
            <person name="Citiulo F."/>
            <person name="Coleman D.C."/>
            <person name="de Groot P.W.J."/>
            <person name="Goodwin T.J."/>
            <person name="Quail M.A."/>
            <person name="McQuillan J."/>
            <person name="Munro C.A."/>
            <person name="Pain A."/>
            <person name="Poulter R.T."/>
            <person name="Rajandream M.A."/>
            <person name="Renauld H."/>
            <person name="Spiering M.J."/>
            <person name="Tivey A."/>
            <person name="Gow N.A.R."/>
            <person name="Barrell B."/>
            <person name="Sullivan D.J."/>
            <person name="Berriman M."/>
        </authorList>
    </citation>
    <scope>NUCLEOTIDE SEQUENCE [LARGE SCALE GENOMIC DNA]</scope>
    <source>
        <strain evidence="5">CD36 / ATCC MYA-646 / CBS 7987 / NCPF 3949 / NRRL Y-17841</strain>
    </source>
</reference>